<dbReference type="GO" id="GO:0005524">
    <property type="term" value="F:ATP binding"/>
    <property type="evidence" value="ECO:0007669"/>
    <property type="project" value="UniProtKB-UniRule"/>
</dbReference>
<dbReference type="Proteomes" id="UP000254869">
    <property type="component" value="Unassembled WGS sequence"/>
</dbReference>
<dbReference type="InterPro" id="IPR017441">
    <property type="entry name" value="Protein_kinase_ATP_BS"/>
</dbReference>
<keyword evidence="1" id="KW-0808">Transferase</keyword>
<dbReference type="InterPro" id="IPR000719">
    <property type="entry name" value="Prot_kinase_dom"/>
</dbReference>
<dbReference type="EMBL" id="QQBC01000010">
    <property type="protein sequence ID" value="RDI63514.1"/>
    <property type="molecule type" value="Genomic_DNA"/>
</dbReference>
<evidence type="ECO:0000313" key="8">
    <source>
        <dbReference type="EMBL" id="RDI63514.1"/>
    </source>
</evidence>
<dbReference type="RefSeq" id="WP_068004708.1">
    <property type="nucleotide sequence ID" value="NZ_QQBC01000010.1"/>
</dbReference>
<evidence type="ECO:0000256" key="4">
    <source>
        <dbReference type="ARBA" id="ARBA00022840"/>
    </source>
</evidence>
<keyword evidence="4 5" id="KW-0067">ATP-binding</keyword>
<accession>A0A370I2J2</accession>
<dbReference type="STRING" id="1210086.GCA_001613105_05925"/>
<dbReference type="SMART" id="SM00220">
    <property type="entry name" value="S_TKc"/>
    <property type="match status" value="1"/>
</dbReference>
<evidence type="ECO:0000313" key="9">
    <source>
        <dbReference type="Proteomes" id="UP000254869"/>
    </source>
</evidence>
<keyword evidence="8" id="KW-0723">Serine/threonine-protein kinase</keyword>
<keyword evidence="9" id="KW-1185">Reference proteome</keyword>
<comment type="caution">
    <text evidence="8">The sequence shown here is derived from an EMBL/GenBank/DDBJ whole genome shotgun (WGS) entry which is preliminary data.</text>
</comment>
<organism evidence="8 9">
    <name type="scientific">Nocardia pseudobrasiliensis</name>
    <dbReference type="NCBI Taxonomy" id="45979"/>
    <lineage>
        <taxon>Bacteria</taxon>
        <taxon>Bacillati</taxon>
        <taxon>Actinomycetota</taxon>
        <taxon>Actinomycetes</taxon>
        <taxon>Mycobacteriales</taxon>
        <taxon>Nocardiaceae</taxon>
        <taxon>Nocardia</taxon>
    </lineage>
</organism>
<dbReference type="PANTHER" id="PTHR43289">
    <property type="entry name" value="MITOGEN-ACTIVATED PROTEIN KINASE KINASE KINASE 20-RELATED"/>
    <property type="match status" value="1"/>
</dbReference>
<evidence type="ECO:0000256" key="6">
    <source>
        <dbReference type="SAM" id="MobiDB-lite"/>
    </source>
</evidence>
<feature type="domain" description="Protein kinase" evidence="7">
    <location>
        <begin position="15"/>
        <end position="266"/>
    </location>
</feature>
<protein>
    <submittedName>
        <fullName evidence="8">Serine/threonine protein kinase</fullName>
    </submittedName>
</protein>
<feature type="compositionally biased region" description="Low complexity" evidence="6">
    <location>
        <begin position="462"/>
        <end position="482"/>
    </location>
</feature>
<feature type="region of interest" description="Disordered" evidence="6">
    <location>
        <begin position="296"/>
        <end position="524"/>
    </location>
</feature>
<dbReference type="SUPFAM" id="SSF56112">
    <property type="entry name" value="Protein kinase-like (PK-like)"/>
    <property type="match status" value="1"/>
</dbReference>
<evidence type="ECO:0000256" key="2">
    <source>
        <dbReference type="ARBA" id="ARBA00022741"/>
    </source>
</evidence>
<dbReference type="PANTHER" id="PTHR43289:SF34">
    <property type="entry name" value="SERINE_THREONINE-PROTEIN KINASE YBDM-RELATED"/>
    <property type="match status" value="1"/>
</dbReference>
<dbReference type="InterPro" id="IPR008271">
    <property type="entry name" value="Ser/Thr_kinase_AS"/>
</dbReference>
<dbReference type="PROSITE" id="PS00108">
    <property type="entry name" value="PROTEIN_KINASE_ST"/>
    <property type="match status" value="1"/>
</dbReference>
<dbReference type="Gene3D" id="3.30.200.20">
    <property type="entry name" value="Phosphorylase Kinase, domain 1"/>
    <property type="match status" value="1"/>
</dbReference>
<dbReference type="InterPro" id="IPR011009">
    <property type="entry name" value="Kinase-like_dom_sf"/>
</dbReference>
<dbReference type="CDD" id="cd14014">
    <property type="entry name" value="STKc_PknB_like"/>
    <property type="match status" value="1"/>
</dbReference>
<feature type="compositionally biased region" description="Basic and acidic residues" evidence="6">
    <location>
        <begin position="416"/>
        <end position="427"/>
    </location>
</feature>
<gene>
    <name evidence="8" type="ORF">DFR76_110211</name>
</gene>
<evidence type="ECO:0000256" key="5">
    <source>
        <dbReference type="PROSITE-ProRule" id="PRU10141"/>
    </source>
</evidence>
<feature type="binding site" evidence="5">
    <location>
        <position position="43"/>
    </location>
    <ligand>
        <name>ATP</name>
        <dbReference type="ChEBI" id="CHEBI:30616"/>
    </ligand>
</feature>
<evidence type="ECO:0000259" key="7">
    <source>
        <dbReference type="PROSITE" id="PS50011"/>
    </source>
</evidence>
<proteinExistence type="predicted"/>
<reference evidence="8 9" key="1">
    <citation type="submission" date="2018-07" db="EMBL/GenBank/DDBJ databases">
        <title>Genomic Encyclopedia of Type Strains, Phase IV (KMG-IV): sequencing the most valuable type-strain genomes for metagenomic binning, comparative biology and taxonomic classification.</title>
        <authorList>
            <person name="Goeker M."/>
        </authorList>
    </citation>
    <scope>NUCLEOTIDE SEQUENCE [LARGE SCALE GENOMIC DNA]</scope>
    <source>
        <strain evidence="8 9">DSM 44290</strain>
    </source>
</reference>
<keyword evidence="2 5" id="KW-0547">Nucleotide-binding</keyword>
<evidence type="ECO:0000256" key="1">
    <source>
        <dbReference type="ARBA" id="ARBA00022679"/>
    </source>
</evidence>
<evidence type="ECO:0000256" key="3">
    <source>
        <dbReference type="ARBA" id="ARBA00022777"/>
    </source>
</evidence>
<dbReference type="GO" id="GO:0004674">
    <property type="term" value="F:protein serine/threonine kinase activity"/>
    <property type="evidence" value="ECO:0007669"/>
    <property type="project" value="UniProtKB-KW"/>
</dbReference>
<dbReference type="AlphaFoldDB" id="A0A370I2J2"/>
<dbReference type="Gene3D" id="1.10.510.10">
    <property type="entry name" value="Transferase(Phosphotransferase) domain 1"/>
    <property type="match status" value="1"/>
</dbReference>
<dbReference type="Pfam" id="PF00069">
    <property type="entry name" value="Pkinase"/>
    <property type="match status" value="1"/>
</dbReference>
<dbReference type="PROSITE" id="PS00107">
    <property type="entry name" value="PROTEIN_KINASE_ATP"/>
    <property type="match status" value="1"/>
</dbReference>
<keyword evidence="3 8" id="KW-0418">Kinase</keyword>
<name>A0A370I2J2_9NOCA</name>
<sequence length="682" mass="70894">MRPLGHDDPTTLGDYRLLGILGAGGMGRVYLGRTRGGRTVAVKVVRPDLAGDPEFRIRFRREVDAARRVGGPHTVPVLDADPDAPTPWLATAFIVGPDLGHAVTTHGPLPEPALRALTVGLTRALLAIHTAGLVHRDLKPSNVLLAVDGPRVIDFGIARAADDSHLTTTGKVIGSPGYLCPERITGTAPLGPAGDVFALGAVLTYAATATGPFGDGDPVAMLWRVVAQPPHLDTAPAALRPLLRHCLAKDPADRPTPEEILTHAHTLGPIPTTGWLPAALTEDIGRRAVALLDLETATDPATPPTIPAGPHHRGTETRDRSGPQPQPAAPQHNPATGHTNSTPDHRTPRGPQSGPDSGSAPPPQQTGTQPHTSSRAEPTPPRHEPDGESSSPPPHTPAAATYRHEPGPHSTTTQHHTTDPSDARHDAQWWSTPPAAAQPGPPHWASGSHLYTDPADEPRSAPPAYARNPAAPAPAWGTGTPPSGINPAAPHQSPSGPHTLVRRYPPTDTASTRPHDTTPTPRRTPVRWAAAAAFAFVLAATTATLAYTTHRGAPATAPSDSGDTTAATTQTLPDAFVGTWSGQGSDNGVGFDITVTLHDGTLGDELGSSRNAGAHSGAVCERAETLASVHDSQITLHARLLTNGALCNDDGQTSTLSLNSDGSLDYSTPGLLGAITGTLHRQ</sequence>
<dbReference type="PROSITE" id="PS50011">
    <property type="entry name" value="PROTEIN_KINASE_DOM"/>
    <property type="match status" value="1"/>
</dbReference>